<evidence type="ECO:0000256" key="1">
    <source>
        <dbReference type="ARBA" id="ARBA00023015"/>
    </source>
</evidence>
<dbReference type="Proteomes" id="UP001428817">
    <property type="component" value="Unassembled WGS sequence"/>
</dbReference>
<feature type="compositionally biased region" description="Low complexity" evidence="4">
    <location>
        <begin position="34"/>
        <end position="47"/>
    </location>
</feature>
<dbReference type="PROSITE" id="PS00552">
    <property type="entry name" value="HTH_MERR_1"/>
    <property type="match status" value="1"/>
</dbReference>
<name>A0ABP9Q493_9PSEU</name>
<dbReference type="Gene3D" id="1.10.1660.10">
    <property type="match status" value="1"/>
</dbReference>
<dbReference type="InterPro" id="IPR015358">
    <property type="entry name" value="Tscrpt_reg_MerR_DNA-bd"/>
</dbReference>
<evidence type="ECO:0000256" key="4">
    <source>
        <dbReference type="SAM" id="MobiDB-lite"/>
    </source>
</evidence>
<keyword evidence="2" id="KW-0238">DNA-binding</keyword>
<accession>A0ABP9Q493</accession>
<reference evidence="7" key="1">
    <citation type="journal article" date="2019" name="Int. J. Syst. Evol. Microbiol.">
        <title>The Global Catalogue of Microorganisms (GCM) 10K type strain sequencing project: providing services to taxonomists for standard genome sequencing and annotation.</title>
        <authorList>
            <consortium name="The Broad Institute Genomics Platform"/>
            <consortium name="The Broad Institute Genome Sequencing Center for Infectious Disease"/>
            <person name="Wu L."/>
            <person name="Ma J."/>
        </authorList>
    </citation>
    <scope>NUCLEOTIDE SEQUENCE [LARGE SCALE GENOMIC DNA]</scope>
    <source>
        <strain evidence="7">JCM 18303</strain>
    </source>
</reference>
<dbReference type="PANTHER" id="PTHR30204">
    <property type="entry name" value="REDOX-CYCLING DRUG-SENSING TRANSCRIPTIONAL ACTIVATOR SOXR"/>
    <property type="match status" value="1"/>
</dbReference>
<dbReference type="Pfam" id="PF09278">
    <property type="entry name" value="MerR-DNA-bind"/>
    <property type="match status" value="1"/>
</dbReference>
<sequence length="148" mass="16369">MDDELTLAEVARLTGLTTKTLRSYERSGLISGTGAPDNGKNANNGKGAKSKNGARRYTEHDVARIRLLDRLRATGMSTSELREYAELTGDGQDAERRRHEVLVTHREQVLARIAQLHQDLALIEYQIQQRHGANGVPGTPRGSSVRRP</sequence>
<dbReference type="InterPro" id="IPR047057">
    <property type="entry name" value="MerR_fam"/>
</dbReference>
<dbReference type="SUPFAM" id="SSF46955">
    <property type="entry name" value="Putative DNA-binding domain"/>
    <property type="match status" value="1"/>
</dbReference>
<evidence type="ECO:0000259" key="5">
    <source>
        <dbReference type="PROSITE" id="PS50937"/>
    </source>
</evidence>
<dbReference type="PANTHER" id="PTHR30204:SF98">
    <property type="entry name" value="HTH-TYPE TRANSCRIPTIONAL REGULATOR ADHR"/>
    <property type="match status" value="1"/>
</dbReference>
<dbReference type="PROSITE" id="PS50937">
    <property type="entry name" value="HTH_MERR_2"/>
    <property type="match status" value="1"/>
</dbReference>
<organism evidence="6 7">
    <name type="scientific">Pseudonocardia eucalypti</name>
    <dbReference type="NCBI Taxonomy" id="648755"/>
    <lineage>
        <taxon>Bacteria</taxon>
        <taxon>Bacillati</taxon>
        <taxon>Actinomycetota</taxon>
        <taxon>Actinomycetes</taxon>
        <taxon>Pseudonocardiales</taxon>
        <taxon>Pseudonocardiaceae</taxon>
        <taxon>Pseudonocardia</taxon>
    </lineage>
</organism>
<keyword evidence="3" id="KW-0804">Transcription</keyword>
<dbReference type="RefSeq" id="WP_185059636.1">
    <property type="nucleotide sequence ID" value="NZ_BAABJP010000015.1"/>
</dbReference>
<gene>
    <name evidence="6" type="ORF">GCM10023321_32930</name>
</gene>
<keyword evidence="1" id="KW-0805">Transcription regulation</keyword>
<evidence type="ECO:0000313" key="6">
    <source>
        <dbReference type="EMBL" id="GAA5156680.1"/>
    </source>
</evidence>
<dbReference type="CDD" id="cd01109">
    <property type="entry name" value="HTH_YyaN"/>
    <property type="match status" value="1"/>
</dbReference>
<dbReference type="Pfam" id="PF00376">
    <property type="entry name" value="MerR"/>
    <property type="match status" value="1"/>
</dbReference>
<feature type="domain" description="HTH merR-type" evidence="5">
    <location>
        <begin position="4"/>
        <end position="87"/>
    </location>
</feature>
<keyword evidence="7" id="KW-1185">Reference proteome</keyword>
<evidence type="ECO:0000256" key="3">
    <source>
        <dbReference type="ARBA" id="ARBA00023163"/>
    </source>
</evidence>
<proteinExistence type="predicted"/>
<comment type="caution">
    <text evidence="6">The sequence shown here is derived from an EMBL/GenBank/DDBJ whole genome shotgun (WGS) entry which is preliminary data.</text>
</comment>
<dbReference type="InterPro" id="IPR000551">
    <property type="entry name" value="MerR-type_HTH_dom"/>
</dbReference>
<protein>
    <submittedName>
        <fullName evidence="6">MerR family transcriptional regulator</fullName>
    </submittedName>
</protein>
<feature type="region of interest" description="Disordered" evidence="4">
    <location>
        <begin position="27"/>
        <end position="58"/>
    </location>
</feature>
<evidence type="ECO:0000256" key="2">
    <source>
        <dbReference type="ARBA" id="ARBA00023125"/>
    </source>
</evidence>
<dbReference type="SMART" id="SM00422">
    <property type="entry name" value="HTH_MERR"/>
    <property type="match status" value="1"/>
</dbReference>
<dbReference type="InterPro" id="IPR009061">
    <property type="entry name" value="DNA-bd_dom_put_sf"/>
</dbReference>
<dbReference type="EMBL" id="BAABJP010000015">
    <property type="protein sequence ID" value="GAA5156680.1"/>
    <property type="molecule type" value="Genomic_DNA"/>
</dbReference>
<evidence type="ECO:0000313" key="7">
    <source>
        <dbReference type="Proteomes" id="UP001428817"/>
    </source>
</evidence>